<dbReference type="InterPro" id="IPR055896">
    <property type="entry name" value="DUF7473"/>
</dbReference>
<gene>
    <name evidence="2" type="ORF">ACFQFD_12595</name>
</gene>
<keyword evidence="1" id="KW-0812">Transmembrane</keyword>
<evidence type="ECO:0000256" key="1">
    <source>
        <dbReference type="SAM" id="Phobius"/>
    </source>
</evidence>
<dbReference type="AlphaFoldDB" id="A0ABD5TGK7"/>
<organism evidence="2 3">
    <name type="scientific">Halobaculum halobium</name>
    <dbReference type="NCBI Taxonomy" id="3032281"/>
    <lineage>
        <taxon>Archaea</taxon>
        <taxon>Methanobacteriati</taxon>
        <taxon>Methanobacteriota</taxon>
        <taxon>Stenosarchaea group</taxon>
        <taxon>Halobacteria</taxon>
        <taxon>Halobacteriales</taxon>
        <taxon>Haloferacaceae</taxon>
        <taxon>Halobaculum</taxon>
    </lineage>
</organism>
<proteinExistence type="predicted"/>
<accession>A0ABD5TGK7</accession>
<feature type="transmembrane region" description="Helical" evidence="1">
    <location>
        <begin position="49"/>
        <end position="80"/>
    </location>
</feature>
<dbReference type="RefSeq" id="WP_284060999.1">
    <property type="nucleotide sequence ID" value="NZ_CP126158.1"/>
</dbReference>
<protein>
    <recommendedName>
        <fullName evidence="4">DUF5658 domain-containing protein</fullName>
    </recommendedName>
</protein>
<feature type="transmembrane region" description="Helical" evidence="1">
    <location>
        <begin position="92"/>
        <end position="112"/>
    </location>
</feature>
<keyword evidence="1" id="KW-0472">Membrane</keyword>
<dbReference type="Proteomes" id="UP001596443">
    <property type="component" value="Unassembled WGS sequence"/>
</dbReference>
<comment type="caution">
    <text evidence="2">The sequence shown here is derived from an EMBL/GenBank/DDBJ whole genome shotgun (WGS) entry which is preliminary data.</text>
</comment>
<name>A0ABD5TGK7_9EURY</name>
<sequence length="117" mass="11925">MLLQLSALGVVAGFALIAVLSTLLANTAAYFVLGGEAELRQAVPPGIAMALVGLSAAVLPTAAVIAIALVVDFVVVRLAYGLNRRGTAMITAMHYALTILAAYGVNSVLAIYQTAPV</sequence>
<keyword evidence="1" id="KW-1133">Transmembrane helix</keyword>
<keyword evidence="3" id="KW-1185">Reference proteome</keyword>
<reference evidence="2 3" key="1">
    <citation type="journal article" date="2019" name="Int. J. Syst. Evol. Microbiol.">
        <title>The Global Catalogue of Microorganisms (GCM) 10K type strain sequencing project: providing services to taxonomists for standard genome sequencing and annotation.</title>
        <authorList>
            <consortium name="The Broad Institute Genomics Platform"/>
            <consortium name="The Broad Institute Genome Sequencing Center for Infectious Disease"/>
            <person name="Wu L."/>
            <person name="Ma J."/>
        </authorList>
    </citation>
    <scope>NUCLEOTIDE SEQUENCE [LARGE SCALE GENOMIC DNA]</scope>
    <source>
        <strain evidence="2 3">SYNS20</strain>
    </source>
</reference>
<evidence type="ECO:0000313" key="2">
    <source>
        <dbReference type="EMBL" id="MFC6786794.1"/>
    </source>
</evidence>
<dbReference type="Pfam" id="PF24285">
    <property type="entry name" value="DUF7473"/>
    <property type="match status" value="1"/>
</dbReference>
<evidence type="ECO:0000313" key="3">
    <source>
        <dbReference type="Proteomes" id="UP001596443"/>
    </source>
</evidence>
<evidence type="ECO:0008006" key="4">
    <source>
        <dbReference type="Google" id="ProtNLM"/>
    </source>
</evidence>
<dbReference type="GeneID" id="81209894"/>
<dbReference type="EMBL" id="JBHSWX010000012">
    <property type="protein sequence ID" value="MFC6786794.1"/>
    <property type="molecule type" value="Genomic_DNA"/>
</dbReference>